<dbReference type="EMBL" id="UINC01000573">
    <property type="protein sequence ID" value="SUZ57695.1"/>
    <property type="molecule type" value="Genomic_DNA"/>
</dbReference>
<sequence>MPRTTIENTVVAYLDNDDSPDITNPIHSTEVAKSYGFDGPLVGGVTVWGWATDTILAAVGEGWLEEGWSEYSFRQPTFPGDTLAITARLNEGSLAASWTVEMINQSGAVCVSGMVGLGRAEWLDELVKPRSMGPTNESGSKGPLTLESAGIGKDWSAMELDFSKEVSEEFIALKQRTDNPLFIDKNAVSHPSWTAGWAEMILRHNFAIPSSMHTKSRVQHHRKIPVGTSVIGGAHLIDAYERKAHHFANYDVLLVDGKGVELAQLRHWTIFKIATVEERAKIAD</sequence>
<protein>
    <submittedName>
        <fullName evidence="1">Uncharacterized protein</fullName>
    </submittedName>
</protein>
<organism evidence="1">
    <name type="scientific">marine metagenome</name>
    <dbReference type="NCBI Taxonomy" id="408172"/>
    <lineage>
        <taxon>unclassified sequences</taxon>
        <taxon>metagenomes</taxon>
        <taxon>ecological metagenomes</taxon>
    </lineage>
</organism>
<dbReference type="AlphaFoldDB" id="A0A381NSV9"/>
<dbReference type="SUPFAM" id="SSF54637">
    <property type="entry name" value="Thioesterase/thiol ester dehydrase-isomerase"/>
    <property type="match status" value="1"/>
</dbReference>
<evidence type="ECO:0000313" key="1">
    <source>
        <dbReference type="EMBL" id="SUZ57695.1"/>
    </source>
</evidence>
<gene>
    <name evidence="1" type="ORF">METZ01_LOCUS10549</name>
</gene>
<reference evidence="1" key="1">
    <citation type="submission" date="2018-05" db="EMBL/GenBank/DDBJ databases">
        <authorList>
            <person name="Lanie J.A."/>
            <person name="Ng W.-L."/>
            <person name="Kazmierczak K.M."/>
            <person name="Andrzejewski T.M."/>
            <person name="Davidsen T.M."/>
            <person name="Wayne K.J."/>
            <person name="Tettelin H."/>
            <person name="Glass J.I."/>
            <person name="Rusch D."/>
            <person name="Podicherti R."/>
            <person name="Tsui H.-C.T."/>
            <person name="Winkler M.E."/>
        </authorList>
    </citation>
    <scope>NUCLEOTIDE SEQUENCE</scope>
</reference>
<accession>A0A381NSV9</accession>
<dbReference type="InterPro" id="IPR029069">
    <property type="entry name" value="HotDog_dom_sf"/>
</dbReference>
<proteinExistence type="predicted"/>
<dbReference type="Gene3D" id="3.10.129.10">
    <property type="entry name" value="Hotdog Thioesterase"/>
    <property type="match status" value="2"/>
</dbReference>
<dbReference type="CDD" id="cd03441">
    <property type="entry name" value="R_hydratase_like"/>
    <property type="match status" value="1"/>
</dbReference>
<name>A0A381NSV9_9ZZZZ</name>